<name>A0A0Q0VQP0_9ARCH</name>
<dbReference type="Gene3D" id="1.10.10.10">
    <property type="entry name" value="Winged helix-like DNA-binding domain superfamily/Winged helix DNA-binding domain"/>
    <property type="match status" value="1"/>
</dbReference>
<evidence type="ECO:0000313" key="2">
    <source>
        <dbReference type="EMBL" id="KPV46608.1"/>
    </source>
</evidence>
<dbReference type="InterPro" id="IPR036866">
    <property type="entry name" value="RibonucZ/Hydroxyglut_hydro"/>
</dbReference>
<dbReference type="PATRIC" id="fig|507754.4.peg.1918"/>
<evidence type="ECO:0000313" key="5">
    <source>
        <dbReference type="Proteomes" id="UP000050515"/>
    </source>
</evidence>
<sequence length="306" mass="35300">MDIQKIEVPIEIRALKTANSYLINGSILFDTGMSENSYREIISKINPGEIKYIIISHLHIDHIGGAGYFNKNYGIPVFISQNDYNYIERINENPEAYFKFYTDFLRSNGTPDSIIDMIMDYNPIVKYINYYEGLDIKPVNNKPEGFDIIDVPGHTPGSIVLYNKNSLSLLSGDHILGRITPNISVYLPEMDSLKMYLESLEKIQNLNVSNVYPGHGNVFNNYHERIIQIKKHHGNRITVIKNYLNSWKTVYDIASTMEWSRGRHMDTMNFMEKNFAIMETAAHLIYMENSGIIRGIEKNGIKYYSL</sequence>
<reference evidence="2 5" key="1">
    <citation type="submission" date="2015-09" db="EMBL/GenBank/DDBJ databases">
        <title>Draft genome sequence of Acidiplasma aeolicum DSM 18409.</title>
        <authorList>
            <person name="Hemp J."/>
        </authorList>
    </citation>
    <scope>NUCLEOTIDE SEQUENCE [LARGE SCALE GENOMIC DNA]</scope>
    <source>
        <strain evidence="2 5">V</strain>
    </source>
</reference>
<reference evidence="3 4" key="2">
    <citation type="submission" date="2015-09" db="EMBL/GenBank/DDBJ databases">
        <title>Heavy metals and arsenic resistance mechanisms in polyextremophilic archaea of the family Ferroplasmaceae.</title>
        <authorList>
            <person name="Bulaev A.G."/>
            <person name="Kanygina A.V."/>
        </authorList>
    </citation>
    <scope>NUCLEOTIDE SEQUENCE [LARGE SCALE GENOMIC DNA]</scope>
    <source>
        <strain evidence="3 4">VT</strain>
    </source>
</reference>
<dbReference type="InterPro" id="IPR050662">
    <property type="entry name" value="Sec-metab_biosynth-thioest"/>
</dbReference>
<dbReference type="Proteomes" id="UP000050515">
    <property type="component" value="Unassembled WGS sequence"/>
</dbReference>
<dbReference type="InterPro" id="IPR036388">
    <property type="entry name" value="WH-like_DNA-bd_sf"/>
</dbReference>
<dbReference type="PANTHER" id="PTHR23131:SF4">
    <property type="entry name" value="METALLO-BETA-LACTAMASE SUPERFAMILY POTEIN"/>
    <property type="match status" value="1"/>
</dbReference>
<dbReference type="EMBL" id="LKBG01000041">
    <property type="protein sequence ID" value="KQB36192.1"/>
    <property type="molecule type" value="Genomic_DNA"/>
</dbReference>
<evidence type="ECO:0000313" key="4">
    <source>
        <dbReference type="Proteomes" id="UP000050320"/>
    </source>
</evidence>
<dbReference type="Gene3D" id="3.60.15.10">
    <property type="entry name" value="Ribonuclease Z/Hydroxyacylglutathione hydrolase-like"/>
    <property type="match status" value="1"/>
</dbReference>
<dbReference type="EMBL" id="LJCQ01000210">
    <property type="protein sequence ID" value="KPV46608.1"/>
    <property type="molecule type" value="Genomic_DNA"/>
</dbReference>
<dbReference type="SUPFAM" id="SSF56281">
    <property type="entry name" value="Metallo-hydrolase/oxidoreductase"/>
    <property type="match status" value="1"/>
</dbReference>
<gene>
    <name evidence="3" type="ORF">AOG54_07860</name>
    <name evidence="2" type="ORF">SE19_04785</name>
</gene>
<proteinExistence type="predicted"/>
<accession>A0A0Q0VQP0</accession>
<dbReference type="SMART" id="SM00849">
    <property type="entry name" value="Lactamase_B"/>
    <property type="match status" value="1"/>
</dbReference>
<feature type="domain" description="Metallo-beta-lactamase" evidence="1">
    <location>
        <begin position="17"/>
        <end position="215"/>
    </location>
</feature>
<organism evidence="3 4">
    <name type="scientific">Acidiplasma aeolicum</name>
    <dbReference type="NCBI Taxonomy" id="507754"/>
    <lineage>
        <taxon>Archaea</taxon>
        <taxon>Methanobacteriati</taxon>
        <taxon>Thermoplasmatota</taxon>
        <taxon>Thermoplasmata</taxon>
        <taxon>Thermoplasmatales</taxon>
        <taxon>Ferroplasmaceae</taxon>
        <taxon>Acidiplasma</taxon>
    </lineage>
</organism>
<dbReference type="PANTHER" id="PTHR23131">
    <property type="entry name" value="ENDORIBONUCLEASE LACTB2"/>
    <property type="match status" value="1"/>
</dbReference>
<evidence type="ECO:0000313" key="3">
    <source>
        <dbReference type="EMBL" id="KQB36192.1"/>
    </source>
</evidence>
<dbReference type="InterPro" id="IPR001279">
    <property type="entry name" value="Metallo-B-lactamas"/>
</dbReference>
<keyword evidence="4" id="KW-1185">Reference proteome</keyword>
<comment type="caution">
    <text evidence="3">The sequence shown here is derived from an EMBL/GenBank/DDBJ whole genome shotgun (WGS) entry which is preliminary data.</text>
</comment>
<protein>
    <recommendedName>
        <fullName evidence="1">Metallo-beta-lactamase domain-containing protein</fullName>
    </recommendedName>
</protein>
<dbReference type="Pfam" id="PF00753">
    <property type="entry name" value="Lactamase_B"/>
    <property type="match status" value="1"/>
</dbReference>
<dbReference type="OrthoDB" id="205181at2157"/>
<dbReference type="RefSeq" id="WP_054964181.1">
    <property type="nucleotide sequence ID" value="NZ_LJCQ01000210.1"/>
</dbReference>
<dbReference type="AlphaFoldDB" id="A0A0Q0VQP0"/>
<dbReference type="Proteomes" id="UP000050320">
    <property type="component" value="Unassembled WGS sequence"/>
</dbReference>
<evidence type="ECO:0000259" key="1">
    <source>
        <dbReference type="SMART" id="SM00849"/>
    </source>
</evidence>